<name>A0A1R2B3L6_9CILI</name>
<dbReference type="Proteomes" id="UP000187209">
    <property type="component" value="Unassembled WGS sequence"/>
</dbReference>
<dbReference type="AlphaFoldDB" id="A0A1R2B3L6"/>
<proteinExistence type="predicted"/>
<reference evidence="1 2" key="1">
    <citation type="submission" date="2016-11" db="EMBL/GenBank/DDBJ databases">
        <title>The macronuclear genome of Stentor coeruleus: a giant cell with tiny introns.</title>
        <authorList>
            <person name="Slabodnick M."/>
            <person name="Ruby J.G."/>
            <person name="Reiff S.B."/>
            <person name="Swart E.C."/>
            <person name="Gosai S."/>
            <person name="Prabakaran S."/>
            <person name="Witkowska E."/>
            <person name="Larue G.E."/>
            <person name="Fisher S."/>
            <person name="Freeman R.M."/>
            <person name="Gunawardena J."/>
            <person name="Chu W."/>
            <person name="Stover N.A."/>
            <person name="Gregory B.D."/>
            <person name="Nowacki M."/>
            <person name="Derisi J."/>
            <person name="Roy S.W."/>
            <person name="Marshall W.F."/>
            <person name="Sood P."/>
        </authorList>
    </citation>
    <scope>NUCLEOTIDE SEQUENCE [LARGE SCALE GENOMIC DNA]</scope>
    <source>
        <strain evidence="1">WM001</strain>
    </source>
</reference>
<organism evidence="1 2">
    <name type="scientific">Stentor coeruleus</name>
    <dbReference type="NCBI Taxonomy" id="5963"/>
    <lineage>
        <taxon>Eukaryota</taxon>
        <taxon>Sar</taxon>
        <taxon>Alveolata</taxon>
        <taxon>Ciliophora</taxon>
        <taxon>Postciliodesmatophora</taxon>
        <taxon>Heterotrichea</taxon>
        <taxon>Heterotrichida</taxon>
        <taxon>Stentoridae</taxon>
        <taxon>Stentor</taxon>
    </lineage>
</organism>
<comment type="caution">
    <text evidence="1">The sequence shown here is derived from an EMBL/GenBank/DDBJ whole genome shotgun (WGS) entry which is preliminary data.</text>
</comment>
<keyword evidence="2" id="KW-1185">Reference proteome</keyword>
<accession>A0A1R2B3L6</accession>
<sequence>MSLRFLSFTPKHFRNGTTFIGRTACGLIGEERYDAIRVYKRTLYAEWWYSKQTVLHWIFVNKNDWANFVAILPKTDSSHGFPWKETQSRYAQFADDTVNSDGYVGWYTYIWVGLATLWGTYDYVLPRRYFNSYDFLSEANKERLSFVDGTASAGWDNSITYFWGFWRLILGPHEFHRYREDRFMNFPPDSRLQSICVNINRRNAFYDHQWRGPGYENEMG</sequence>
<gene>
    <name evidence="1" type="ORF">SteCoe_30466</name>
</gene>
<dbReference type="OrthoDB" id="307548at2759"/>
<dbReference type="EMBL" id="MPUH01000999">
    <property type="protein sequence ID" value="OMJ71339.1"/>
    <property type="molecule type" value="Genomic_DNA"/>
</dbReference>
<evidence type="ECO:0000313" key="1">
    <source>
        <dbReference type="EMBL" id="OMJ71339.1"/>
    </source>
</evidence>
<evidence type="ECO:0000313" key="2">
    <source>
        <dbReference type="Proteomes" id="UP000187209"/>
    </source>
</evidence>
<protein>
    <submittedName>
        <fullName evidence="1">Uncharacterized protein</fullName>
    </submittedName>
</protein>